<keyword evidence="4" id="KW-0812">Transmembrane</keyword>
<keyword evidence="5" id="KW-1133">Transmembrane helix</keyword>
<dbReference type="EMBL" id="JAXIVS010000012">
    <property type="protein sequence ID" value="MDY7230796.1"/>
    <property type="molecule type" value="Genomic_DNA"/>
</dbReference>
<accession>A0ABU5HBF1</accession>
<evidence type="ECO:0000256" key="1">
    <source>
        <dbReference type="ARBA" id="ARBA00004651"/>
    </source>
</evidence>
<keyword evidence="6" id="KW-0472">Membrane</keyword>
<reference evidence="7 8" key="1">
    <citation type="submission" date="2023-12" db="EMBL/GenBank/DDBJ databases">
        <title>the genome sequence of Hyalangium sp. s54d21.</title>
        <authorList>
            <person name="Zhang X."/>
        </authorList>
    </citation>
    <scope>NUCLEOTIDE SEQUENCE [LARGE SCALE GENOMIC DNA]</scope>
    <source>
        <strain evidence="8">s54d21</strain>
    </source>
</reference>
<evidence type="ECO:0000256" key="4">
    <source>
        <dbReference type="ARBA" id="ARBA00022692"/>
    </source>
</evidence>
<evidence type="ECO:0000313" key="7">
    <source>
        <dbReference type="EMBL" id="MDY7230796.1"/>
    </source>
</evidence>
<dbReference type="PANTHER" id="PTHR34584">
    <property type="entry name" value="NA(+)/H(+) ANTIPORTER SUBUNIT E1"/>
    <property type="match status" value="1"/>
</dbReference>
<dbReference type="Pfam" id="PF01899">
    <property type="entry name" value="MNHE"/>
    <property type="match status" value="1"/>
</dbReference>
<evidence type="ECO:0000256" key="5">
    <source>
        <dbReference type="ARBA" id="ARBA00022989"/>
    </source>
</evidence>
<evidence type="ECO:0000256" key="2">
    <source>
        <dbReference type="ARBA" id="ARBA00006228"/>
    </source>
</evidence>
<keyword evidence="8" id="KW-1185">Reference proteome</keyword>
<dbReference type="PIRSF" id="PIRSF019239">
    <property type="entry name" value="MrpE"/>
    <property type="match status" value="1"/>
</dbReference>
<sequence>MKWLLPSPVLSVALFLLWILLMQSLSAGTLVLGAILAIFWPAVTAKLRPAPVRLRRPLVMAHLFGRVLLEMLWSNVEVAWAILTRRSRDIRSGFVHVPLELRDPNGLAALAMIVTFTPGTAWAQLSADNRVLLLHVLAIQNEADLVALIKRRYESPLKEIFE</sequence>
<protein>
    <submittedName>
        <fullName evidence="7">Na+/H+ antiporter subunit E</fullName>
    </submittedName>
</protein>
<evidence type="ECO:0000256" key="3">
    <source>
        <dbReference type="ARBA" id="ARBA00022475"/>
    </source>
</evidence>
<dbReference type="InterPro" id="IPR002758">
    <property type="entry name" value="Cation_antiport_E"/>
</dbReference>
<dbReference type="Proteomes" id="UP001291309">
    <property type="component" value="Unassembled WGS sequence"/>
</dbReference>
<comment type="similarity">
    <text evidence="2">Belongs to the CPA3 antiporters (TC 2.A.63) subunit E family.</text>
</comment>
<evidence type="ECO:0000256" key="6">
    <source>
        <dbReference type="ARBA" id="ARBA00023136"/>
    </source>
</evidence>
<keyword evidence="3" id="KW-1003">Cell membrane</keyword>
<comment type="caution">
    <text evidence="7">The sequence shown here is derived from an EMBL/GenBank/DDBJ whole genome shotgun (WGS) entry which is preliminary data.</text>
</comment>
<evidence type="ECO:0000313" key="8">
    <source>
        <dbReference type="Proteomes" id="UP001291309"/>
    </source>
</evidence>
<dbReference type="PANTHER" id="PTHR34584:SF1">
    <property type="entry name" value="NA(+)_H(+) ANTIPORTER SUBUNIT E1"/>
    <property type="match status" value="1"/>
</dbReference>
<dbReference type="NCBIfam" id="NF006520">
    <property type="entry name" value="PRK08965.1-4"/>
    <property type="match status" value="1"/>
</dbReference>
<organism evidence="7 8">
    <name type="scientific">Hyalangium rubrum</name>
    <dbReference type="NCBI Taxonomy" id="3103134"/>
    <lineage>
        <taxon>Bacteria</taxon>
        <taxon>Pseudomonadati</taxon>
        <taxon>Myxococcota</taxon>
        <taxon>Myxococcia</taxon>
        <taxon>Myxococcales</taxon>
        <taxon>Cystobacterineae</taxon>
        <taxon>Archangiaceae</taxon>
        <taxon>Hyalangium</taxon>
    </lineage>
</organism>
<gene>
    <name evidence="7" type="ORF">SYV04_30660</name>
</gene>
<dbReference type="NCBIfam" id="NF006518">
    <property type="entry name" value="PRK08965.1-2"/>
    <property type="match status" value="1"/>
</dbReference>
<comment type="subcellular location">
    <subcellularLocation>
        <location evidence="1">Cell membrane</location>
        <topology evidence="1">Multi-pass membrane protein</topology>
    </subcellularLocation>
</comment>
<dbReference type="RefSeq" id="WP_321549509.1">
    <property type="nucleotide sequence ID" value="NZ_JAXIVS010000012.1"/>
</dbReference>
<name>A0ABU5HBF1_9BACT</name>
<proteinExistence type="inferred from homology"/>